<gene>
    <name evidence="2" type="ORF">KQ656_02790</name>
</gene>
<dbReference type="PANTHER" id="PTHR36433:SF3">
    <property type="entry name" value="YXEA FAMILY PROTEIN"/>
    <property type="match status" value="1"/>
</dbReference>
<dbReference type="InterPro" id="IPR006542">
    <property type="entry name" value="DUF1093"/>
</dbReference>
<dbReference type="NCBIfam" id="TIGR01655">
    <property type="entry name" value="yxeA_fam"/>
    <property type="match status" value="1"/>
</dbReference>
<evidence type="ECO:0000313" key="2">
    <source>
        <dbReference type="EMBL" id="MBU6112865.1"/>
    </source>
</evidence>
<organism evidence="2 3">
    <name type="scientific">Mammaliicoccus lentus</name>
    <name type="common">Staphylococcus lentus</name>
    <dbReference type="NCBI Taxonomy" id="42858"/>
    <lineage>
        <taxon>Bacteria</taxon>
        <taxon>Bacillati</taxon>
        <taxon>Bacillota</taxon>
        <taxon>Bacilli</taxon>
        <taxon>Bacillales</taxon>
        <taxon>Staphylococcaceae</taxon>
        <taxon>Mammaliicoccus</taxon>
    </lineage>
</organism>
<dbReference type="Proteomes" id="UP000770161">
    <property type="component" value="Unassembled WGS sequence"/>
</dbReference>
<evidence type="ECO:0000313" key="3">
    <source>
        <dbReference type="Proteomes" id="UP000770161"/>
    </source>
</evidence>
<keyword evidence="1" id="KW-0812">Transmembrane</keyword>
<keyword evidence="1" id="KW-0472">Membrane</keyword>
<feature type="transmembrane region" description="Helical" evidence="1">
    <location>
        <begin position="6"/>
        <end position="24"/>
    </location>
</feature>
<name>A0ABS6GXC2_MAMLE</name>
<comment type="caution">
    <text evidence="2">The sequence shown here is derived from an EMBL/GenBank/DDBJ whole genome shotgun (WGS) entry which is preliminary data.</text>
</comment>
<evidence type="ECO:0000256" key="1">
    <source>
        <dbReference type="SAM" id="Phobius"/>
    </source>
</evidence>
<dbReference type="RefSeq" id="WP_216683292.1">
    <property type="nucleotide sequence ID" value="NZ_JAHLZN010000003.1"/>
</dbReference>
<dbReference type="PANTHER" id="PTHR36433">
    <property type="entry name" value="HYPOTHETICAL CYTOSOLIC PROTEIN"/>
    <property type="match status" value="1"/>
</dbReference>
<dbReference type="EMBL" id="JAHLZN010000003">
    <property type="protein sequence ID" value="MBU6112865.1"/>
    <property type="molecule type" value="Genomic_DNA"/>
</dbReference>
<proteinExistence type="predicted"/>
<keyword evidence="3" id="KW-1185">Reference proteome</keyword>
<sequence>MLKRKFIVVFVILLFSFIVAYVVTYTNDKLDRLNPFVKEQLSYAVVPNHKNADQLRGQALVDAQRYEDIQTYDDKGHENSYLLTFTGYDPSQKYVKINHKGKWVYNIEYITKNEFEKTVKP</sequence>
<accession>A0ABS6GXC2</accession>
<protein>
    <submittedName>
        <fullName evidence="2">YxeA family protein</fullName>
    </submittedName>
</protein>
<keyword evidence="1" id="KW-1133">Transmembrane helix</keyword>
<reference evidence="2 3" key="1">
    <citation type="submission" date="2021-06" db="EMBL/GenBank/DDBJ databases">
        <title>Staphylococcus lentus K169 genome sequencing.</title>
        <authorList>
            <person name="Sundareshan S."/>
            <person name="Akhila D.S."/>
            <person name="Prachi D."/>
            <person name="Sivakumar R."/>
            <person name="Rajendhran J."/>
            <person name="Isloor S."/>
            <person name="Hegde N.R."/>
        </authorList>
    </citation>
    <scope>NUCLEOTIDE SEQUENCE [LARGE SCALE GENOMIC DNA]</scope>
    <source>
        <strain evidence="2 3">K169</strain>
    </source>
</reference>